<protein>
    <submittedName>
        <fullName evidence="2">Uncharacterized protein</fullName>
    </submittedName>
</protein>
<keyword evidence="3" id="KW-1185">Reference proteome</keyword>
<feature type="compositionally biased region" description="Polar residues" evidence="1">
    <location>
        <begin position="30"/>
        <end position="50"/>
    </location>
</feature>
<feature type="compositionally biased region" description="Acidic residues" evidence="1">
    <location>
        <begin position="93"/>
        <end position="102"/>
    </location>
</feature>
<proteinExistence type="predicted"/>
<dbReference type="EMBL" id="CACTIH010009723">
    <property type="protein sequence ID" value="CAA3032874.1"/>
    <property type="molecule type" value="Genomic_DNA"/>
</dbReference>
<gene>
    <name evidence="2" type="ORF">OLEA9_A011353</name>
</gene>
<name>A0A8S0VP22_OLEEU</name>
<accession>A0A8S0VP22</accession>
<evidence type="ECO:0000313" key="2">
    <source>
        <dbReference type="EMBL" id="CAA3032874.1"/>
    </source>
</evidence>
<comment type="caution">
    <text evidence="2">The sequence shown here is derived from an EMBL/GenBank/DDBJ whole genome shotgun (WGS) entry which is preliminary data.</text>
</comment>
<feature type="region of interest" description="Disordered" evidence="1">
    <location>
        <begin position="21"/>
        <end position="121"/>
    </location>
</feature>
<organism evidence="2 3">
    <name type="scientific">Olea europaea subsp. europaea</name>
    <dbReference type="NCBI Taxonomy" id="158383"/>
    <lineage>
        <taxon>Eukaryota</taxon>
        <taxon>Viridiplantae</taxon>
        <taxon>Streptophyta</taxon>
        <taxon>Embryophyta</taxon>
        <taxon>Tracheophyta</taxon>
        <taxon>Spermatophyta</taxon>
        <taxon>Magnoliopsida</taxon>
        <taxon>eudicotyledons</taxon>
        <taxon>Gunneridae</taxon>
        <taxon>Pentapetalae</taxon>
        <taxon>asterids</taxon>
        <taxon>lamiids</taxon>
        <taxon>Lamiales</taxon>
        <taxon>Oleaceae</taxon>
        <taxon>Oleeae</taxon>
        <taxon>Olea</taxon>
    </lineage>
</organism>
<evidence type="ECO:0000313" key="3">
    <source>
        <dbReference type="Proteomes" id="UP000594638"/>
    </source>
</evidence>
<dbReference type="Gramene" id="OE9A011353T1">
    <property type="protein sequence ID" value="OE9A011353C1"/>
    <property type="gene ID" value="OE9A011353"/>
</dbReference>
<evidence type="ECO:0000256" key="1">
    <source>
        <dbReference type="SAM" id="MobiDB-lite"/>
    </source>
</evidence>
<dbReference type="Proteomes" id="UP000594638">
    <property type="component" value="Unassembled WGS sequence"/>
</dbReference>
<dbReference type="AlphaFoldDB" id="A0A8S0VP22"/>
<feature type="compositionally biased region" description="Polar residues" evidence="1">
    <location>
        <begin position="105"/>
        <end position="118"/>
    </location>
</feature>
<sequence>MASLLTQAPIEVDENLALKRCREMQDHDGNNASEGNDATVPGANSDNSPSRWAADCSYAIESEEPGTPVTGREGNDTLPNLTMSDSSVSSCSDDCDSDDIDSGSEGTYYSPTPSQILSRGSLKDEGRNCFFDEPAAKQLVTKSPSAARLLGSPSSPAIPNFLRWDREEPASVLTLPEKASVGKEGVVIENSSERERRRLLRLKMQERAKNQENEWDSCLGGF</sequence>
<reference evidence="2 3" key="1">
    <citation type="submission" date="2019-12" db="EMBL/GenBank/DDBJ databases">
        <authorList>
            <person name="Alioto T."/>
            <person name="Alioto T."/>
            <person name="Gomez Garrido J."/>
        </authorList>
    </citation>
    <scope>NUCLEOTIDE SEQUENCE [LARGE SCALE GENOMIC DNA]</scope>
</reference>